<dbReference type="AlphaFoldDB" id="A0A7W8FSM7"/>
<feature type="compositionally biased region" description="Basic and acidic residues" evidence="1">
    <location>
        <begin position="84"/>
        <end position="94"/>
    </location>
</feature>
<keyword evidence="2" id="KW-1133">Transmembrane helix</keyword>
<evidence type="ECO:0000313" key="3">
    <source>
        <dbReference type="EMBL" id="MBB5180729.1"/>
    </source>
</evidence>
<keyword evidence="4" id="KW-1185">Reference proteome</keyword>
<feature type="transmembrane region" description="Helical" evidence="2">
    <location>
        <begin position="53"/>
        <end position="72"/>
    </location>
</feature>
<gene>
    <name evidence="3" type="ORF">HNQ44_002158</name>
</gene>
<evidence type="ECO:0000256" key="1">
    <source>
        <dbReference type="SAM" id="MobiDB-lite"/>
    </source>
</evidence>
<sequence length="164" mass="17960">MVQFLFFIIFAAIAAAVLILKFKSVPAAKKGAIGGGGLAAAAIALIVQSVLSWYMALLVLVAVSLGAAMIYMKMLEKEKLENQRLAEERKERRQSLISPDATTQPVLNKLQSTPKAEKISVQQEPAAEKVKETIEEPQPERETVPPSFGMQSIQPMGKEHSREQ</sequence>
<reference evidence="3 4" key="1">
    <citation type="submission" date="2020-08" db="EMBL/GenBank/DDBJ databases">
        <title>Genomic Encyclopedia of Type Strains, Phase IV (KMG-IV): sequencing the most valuable type-strain genomes for metagenomic binning, comparative biology and taxonomic classification.</title>
        <authorList>
            <person name="Goeker M."/>
        </authorList>
    </citation>
    <scope>NUCLEOTIDE SEQUENCE [LARGE SCALE GENOMIC DNA]</scope>
    <source>
        <strain evidence="3 4">DSM 15895</strain>
    </source>
</reference>
<evidence type="ECO:0000313" key="4">
    <source>
        <dbReference type="Proteomes" id="UP000525923"/>
    </source>
</evidence>
<feature type="transmembrane region" description="Helical" evidence="2">
    <location>
        <begin position="6"/>
        <end position="22"/>
    </location>
</feature>
<proteinExistence type="predicted"/>
<feature type="transmembrane region" description="Helical" evidence="2">
    <location>
        <begin position="31"/>
        <end position="47"/>
    </location>
</feature>
<keyword evidence="2" id="KW-0472">Membrane</keyword>
<evidence type="ECO:0000256" key="2">
    <source>
        <dbReference type="SAM" id="Phobius"/>
    </source>
</evidence>
<dbReference type="RefSeq" id="WP_135500663.1">
    <property type="nucleotide sequence ID" value="NZ_JACHHE010000005.1"/>
</dbReference>
<dbReference type="EMBL" id="JACHHE010000005">
    <property type="protein sequence ID" value="MBB5180729.1"/>
    <property type="molecule type" value="Genomic_DNA"/>
</dbReference>
<feature type="compositionally biased region" description="Basic and acidic residues" evidence="1">
    <location>
        <begin position="126"/>
        <end position="143"/>
    </location>
</feature>
<feature type="region of interest" description="Disordered" evidence="1">
    <location>
        <begin position="84"/>
        <end position="164"/>
    </location>
</feature>
<name>A0A7W8FSM7_9BACL</name>
<dbReference type="OrthoDB" id="9860309at2"/>
<accession>A0A7W8FSM7</accession>
<keyword evidence="2" id="KW-0812">Transmembrane</keyword>
<organism evidence="3 4">
    <name type="scientific">Planococcus koreensis</name>
    <dbReference type="NCBI Taxonomy" id="112331"/>
    <lineage>
        <taxon>Bacteria</taxon>
        <taxon>Bacillati</taxon>
        <taxon>Bacillota</taxon>
        <taxon>Bacilli</taxon>
        <taxon>Bacillales</taxon>
        <taxon>Caryophanaceae</taxon>
        <taxon>Planococcus</taxon>
    </lineage>
</organism>
<dbReference type="Proteomes" id="UP000525923">
    <property type="component" value="Unassembled WGS sequence"/>
</dbReference>
<feature type="compositionally biased region" description="Polar residues" evidence="1">
    <location>
        <begin position="95"/>
        <end position="114"/>
    </location>
</feature>
<comment type="caution">
    <text evidence="3">The sequence shown here is derived from an EMBL/GenBank/DDBJ whole genome shotgun (WGS) entry which is preliminary data.</text>
</comment>
<protein>
    <submittedName>
        <fullName evidence="3">Cytochrome c biogenesis protein ResB</fullName>
    </submittedName>
</protein>